<gene>
    <name evidence="2" type="ORF">NA56DRAFT_690138</name>
</gene>
<dbReference type="OrthoDB" id="4509278at2759"/>
<organism evidence="2 3">
    <name type="scientific">Hyaloscypha hepaticicola</name>
    <dbReference type="NCBI Taxonomy" id="2082293"/>
    <lineage>
        <taxon>Eukaryota</taxon>
        <taxon>Fungi</taxon>
        <taxon>Dikarya</taxon>
        <taxon>Ascomycota</taxon>
        <taxon>Pezizomycotina</taxon>
        <taxon>Leotiomycetes</taxon>
        <taxon>Helotiales</taxon>
        <taxon>Hyaloscyphaceae</taxon>
        <taxon>Hyaloscypha</taxon>
    </lineage>
</organism>
<evidence type="ECO:0000313" key="3">
    <source>
        <dbReference type="Proteomes" id="UP000235672"/>
    </source>
</evidence>
<sequence length="107" mass="10703">MKTFTTAAFFAFVATLAAAAPTSQGSNGIEAVITFQGAAGAQFTLSVPTDGTTFSIDNALSISHIVSEGGATCGFHGIDGSETTVVGAQTMDVGPPQTQVWGSCLAL</sequence>
<dbReference type="Proteomes" id="UP000235672">
    <property type="component" value="Unassembled WGS sequence"/>
</dbReference>
<keyword evidence="1" id="KW-0732">Signal</keyword>
<feature type="signal peptide" evidence="1">
    <location>
        <begin position="1"/>
        <end position="19"/>
    </location>
</feature>
<evidence type="ECO:0000256" key="1">
    <source>
        <dbReference type="SAM" id="SignalP"/>
    </source>
</evidence>
<dbReference type="AlphaFoldDB" id="A0A2J6Q156"/>
<name>A0A2J6Q156_9HELO</name>
<dbReference type="EMBL" id="KZ613487">
    <property type="protein sequence ID" value="PMD19926.1"/>
    <property type="molecule type" value="Genomic_DNA"/>
</dbReference>
<protein>
    <submittedName>
        <fullName evidence="2">Uncharacterized protein</fullName>
    </submittedName>
</protein>
<proteinExistence type="predicted"/>
<keyword evidence="3" id="KW-1185">Reference proteome</keyword>
<reference evidence="2 3" key="1">
    <citation type="submission" date="2016-05" db="EMBL/GenBank/DDBJ databases">
        <title>A degradative enzymes factory behind the ericoid mycorrhizal symbiosis.</title>
        <authorList>
            <consortium name="DOE Joint Genome Institute"/>
            <person name="Martino E."/>
            <person name="Morin E."/>
            <person name="Grelet G."/>
            <person name="Kuo A."/>
            <person name="Kohler A."/>
            <person name="Daghino S."/>
            <person name="Barry K."/>
            <person name="Choi C."/>
            <person name="Cichocki N."/>
            <person name="Clum A."/>
            <person name="Copeland A."/>
            <person name="Hainaut M."/>
            <person name="Haridas S."/>
            <person name="Labutti K."/>
            <person name="Lindquist E."/>
            <person name="Lipzen A."/>
            <person name="Khouja H.-R."/>
            <person name="Murat C."/>
            <person name="Ohm R."/>
            <person name="Olson A."/>
            <person name="Spatafora J."/>
            <person name="Veneault-Fourrey C."/>
            <person name="Henrissat B."/>
            <person name="Grigoriev I."/>
            <person name="Martin F."/>
            <person name="Perotto S."/>
        </authorList>
    </citation>
    <scope>NUCLEOTIDE SEQUENCE [LARGE SCALE GENOMIC DNA]</scope>
    <source>
        <strain evidence="2 3">UAMH 7357</strain>
    </source>
</reference>
<accession>A0A2J6Q156</accession>
<feature type="chain" id="PRO_5014362476" evidence="1">
    <location>
        <begin position="20"/>
        <end position="107"/>
    </location>
</feature>
<evidence type="ECO:0000313" key="2">
    <source>
        <dbReference type="EMBL" id="PMD19926.1"/>
    </source>
</evidence>